<dbReference type="PANTHER" id="PTHR11831:SF4">
    <property type="entry name" value="SMALL RIBOSOMAL SUBUNIT PROTEIN US4M"/>
    <property type="match status" value="1"/>
</dbReference>
<dbReference type="FunFam" id="1.10.1050.10:FF:000001">
    <property type="entry name" value="30S ribosomal protein S4"/>
    <property type="match status" value="1"/>
</dbReference>
<evidence type="ECO:0000313" key="11">
    <source>
        <dbReference type="Proteomes" id="UP000000940"/>
    </source>
</evidence>
<evidence type="ECO:0000256" key="3">
    <source>
        <dbReference type="ARBA" id="ARBA00022884"/>
    </source>
</evidence>
<evidence type="ECO:0000259" key="8">
    <source>
        <dbReference type="SMART" id="SM00363"/>
    </source>
</evidence>
<dbReference type="InterPro" id="IPR036986">
    <property type="entry name" value="S4_RNA-bd_sf"/>
</dbReference>
<dbReference type="InterPro" id="IPR001912">
    <property type="entry name" value="Ribosomal_uS4_N"/>
</dbReference>
<keyword evidence="2 7" id="KW-0699">rRNA-binding</keyword>
<dbReference type="GO" id="GO:0019843">
    <property type="term" value="F:rRNA binding"/>
    <property type="evidence" value="ECO:0007669"/>
    <property type="project" value="UniProtKB-UniRule"/>
</dbReference>
<protein>
    <recommendedName>
        <fullName evidence="6 7">Small ribosomal subunit protein uS4</fullName>
    </recommendedName>
</protein>
<dbReference type="GO" id="GO:0042274">
    <property type="term" value="P:ribosomal small subunit biogenesis"/>
    <property type="evidence" value="ECO:0007669"/>
    <property type="project" value="TreeGrafter"/>
</dbReference>
<comment type="subunit">
    <text evidence="7">Part of the 30S ribosomal subunit. Contacts protein S5. The interaction surface between S4 and S5 is involved in control of translational fidelity.</text>
</comment>
<comment type="similarity">
    <text evidence="1 7">Belongs to the universal ribosomal protein uS4 family.</text>
</comment>
<dbReference type="EMBL" id="CP001839">
    <property type="protein sequence ID" value="ADA67421.1"/>
    <property type="molecule type" value="Genomic_DNA"/>
</dbReference>
<dbReference type="Gene3D" id="3.10.290.10">
    <property type="entry name" value="RNA-binding S4 domain"/>
    <property type="match status" value="1"/>
</dbReference>
<dbReference type="HOGENOM" id="CLU_092403_0_2_0"/>
<feature type="domain" description="RNA-binding S4" evidence="8">
    <location>
        <begin position="98"/>
        <end position="162"/>
    </location>
</feature>
<dbReference type="InterPro" id="IPR005709">
    <property type="entry name" value="Ribosomal_uS4_bac-type"/>
</dbReference>
<dbReference type="Gene3D" id="1.10.1050.10">
    <property type="entry name" value="Ribosomal Protein S4 Delta 41, Chain A, domain 1"/>
    <property type="match status" value="1"/>
</dbReference>
<sequence length="209" mass="24648">MARYTGPLCKLCRREGMKLYLKGERCYTDKCAFDRRPYAPGQHGQRRAKLTQYGIQLRAKQTVKRIYGILERQFERYVEKAMQKAGDTRENLIQILEARLDNVVYRMGFAINRRQARQLVNHGHFLVNGKKVNIPSYLLKPNDVVELREKSRDLEVIKKAVEANKERSVVPWIEVDYDNYRGTFLRYPSLEEVTDLPVDLQTVIEFYSR</sequence>
<evidence type="ECO:0000256" key="4">
    <source>
        <dbReference type="ARBA" id="ARBA00022980"/>
    </source>
</evidence>
<dbReference type="AlphaFoldDB" id="D2C3W7"/>
<keyword evidence="5 7" id="KW-0687">Ribonucleoprotein</keyword>
<evidence type="ECO:0000313" key="10">
    <source>
        <dbReference type="EMBL" id="ADA67421.1"/>
    </source>
</evidence>
<dbReference type="InterPro" id="IPR002942">
    <property type="entry name" value="S4_RNA-bd"/>
</dbReference>
<dbReference type="FunFam" id="3.10.290.10:FF:000001">
    <property type="entry name" value="30S ribosomal protein S4"/>
    <property type="match status" value="1"/>
</dbReference>
<dbReference type="NCBIfam" id="TIGR01017">
    <property type="entry name" value="rpsD_bact"/>
    <property type="match status" value="1"/>
</dbReference>
<reference evidence="10 11" key="1">
    <citation type="submission" date="2009-12" db="EMBL/GenBank/DDBJ databases">
        <title>Complete sequence of Thermotoga petrophila RKU-1.</title>
        <authorList>
            <consortium name="US DOE Joint Genome Institute"/>
            <person name="Lucas S."/>
            <person name="Copeland A."/>
            <person name="Lapidus A."/>
            <person name="Glavina del Rio T."/>
            <person name="Dalin E."/>
            <person name="Tice H."/>
            <person name="Bruce D."/>
            <person name="Goodwin L."/>
            <person name="Pitluck S."/>
            <person name="Munk A.C."/>
            <person name="Brettin T."/>
            <person name="Detter J.C."/>
            <person name="Han C."/>
            <person name="Tapia R."/>
            <person name="Larimer F."/>
            <person name="Land M."/>
            <person name="Hauser L."/>
            <person name="Kyrpides N."/>
            <person name="Mikhailova N."/>
            <person name="Nelson K.E."/>
            <person name="Gogarten J.P."/>
            <person name="Noll K.M."/>
        </authorList>
    </citation>
    <scope>NUCLEOTIDE SEQUENCE [LARGE SCALE GENOMIC DNA]</scope>
    <source>
        <strain evidence="11">ATCC BAA-489 / DSM 13996 / JCM 10882 / RKU-10</strain>
    </source>
</reference>
<keyword evidence="4 7" id="KW-0689">Ribosomal protein</keyword>
<dbReference type="InterPro" id="IPR022801">
    <property type="entry name" value="Ribosomal_uS4"/>
</dbReference>
<dbReference type="PANTHER" id="PTHR11831">
    <property type="entry name" value="30S 40S RIBOSOMAL PROTEIN"/>
    <property type="match status" value="1"/>
</dbReference>
<proteinExistence type="inferred from homology"/>
<dbReference type="CDD" id="cd00165">
    <property type="entry name" value="S4"/>
    <property type="match status" value="1"/>
</dbReference>
<evidence type="ECO:0000256" key="2">
    <source>
        <dbReference type="ARBA" id="ARBA00022730"/>
    </source>
</evidence>
<dbReference type="HAMAP" id="MF_01306_B">
    <property type="entry name" value="Ribosomal_uS4_B"/>
    <property type="match status" value="1"/>
</dbReference>
<dbReference type="Pfam" id="PF00163">
    <property type="entry name" value="Ribosomal_S4"/>
    <property type="match status" value="1"/>
</dbReference>
<dbReference type="SMART" id="SM00363">
    <property type="entry name" value="S4"/>
    <property type="match status" value="1"/>
</dbReference>
<dbReference type="PROSITE" id="PS50889">
    <property type="entry name" value="S4"/>
    <property type="match status" value="1"/>
</dbReference>
<dbReference type="SMART" id="SM01390">
    <property type="entry name" value="Ribosomal_S4"/>
    <property type="match status" value="1"/>
</dbReference>
<comment type="function">
    <text evidence="7">With S5 and S12 plays an important role in translational accuracy.</text>
</comment>
<dbReference type="SUPFAM" id="SSF55174">
    <property type="entry name" value="Alpha-L RNA-binding motif"/>
    <property type="match status" value="1"/>
</dbReference>
<evidence type="ECO:0000256" key="5">
    <source>
        <dbReference type="ARBA" id="ARBA00023274"/>
    </source>
</evidence>
<organism evidence="10 11">
    <name type="scientific">Thermotoga petrophila (strain ATCC BAA-489 / DSM 13996 / JCM 10882 / RKU-10)</name>
    <name type="common">Thermotoga naphthophila</name>
    <dbReference type="NCBI Taxonomy" id="590168"/>
    <lineage>
        <taxon>Bacteria</taxon>
        <taxon>Thermotogati</taxon>
        <taxon>Thermotogota</taxon>
        <taxon>Thermotogae</taxon>
        <taxon>Thermotogales</taxon>
        <taxon>Thermotogaceae</taxon>
        <taxon>Thermotoga</taxon>
    </lineage>
</organism>
<evidence type="ECO:0000256" key="6">
    <source>
        <dbReference type="ARBA" id="ARBA00035254"/>
    </source>
</evidence>
<dbReference type="SMR" id="D2C3W7"/>
<dbReference type="KEGG" id="tnp:Tnap_1336"/>
<evidence type="ECO:0000259" key="9">
    <source>
        <dbReference type="SMART" id="SM01390"/>
    </source>
</evidence>
<name>D2C3W7_THEP2</name>
<accession>D2C3W7</accession>
<dbReference type="GO" id="GO:0003735">
    <property type="term" value="F:structural constituent of ribosome"/>
    <property type="evidence" value="ECO:0007669"/>
    <property type="project" value="InterPro"/>
</dbReference>
<dbReference type="RefSeq" id="WP_011943801.1">
    <property type="nucleotide sequence ID" value="NC_013642.1"/>
</dbReference>
<dbReference type="Proteomes" id="UP000000940">
    <property type="component" value="Chromosome"/>
</dbReference>
<keyword evidence="3 7" id="KW-0694">RNA-binding</keyword>
<comment type="function">
    <text evidence="7">One of the primary rRNA binding proteins, it binds directly to 16S rRNA where it nucleates assembly of the body of the 30S subunit.</text>
</comment>
<dbReference type="NCBIfam" id="NF003717">
    <property type="entry name" value="PRK05327.1"/>
    <property type="match status" value="1"/>
</dbReference>
<dbReference type="GO" id="GO:0015935">
    <property type="term" value="C:small ribosomal subunit"/>
    <property type="evidence" value="ECO:0007669"/>
    <property type="project" value="InterPro"/>
</dbReference>
<evidence type="ECO:0000256" key="7">
    <source>
        <dbReference type="HAMAP-Rule" id="MF_01306"/>
    </source>
</evidence>
<dbReference type="GO" id="GO:0006412">
    <property type="term" value="P:translation"/>
    <property type="evidence" value="ECO:0007669"/>
    <property type="project" value="UniProtKB-UniRule"/>
</dbReference>
<feature type="domain" description="Small ribosomal subunit protein uS4 N-terminal" evidence="9">
    <location>
        <begin position="3"/>
        <end position="97"/>
    </location>
</feature>
<dbReference type="Pfam" id="PF01479">
    <property type="entry name" value="S4"/>
    <property type="match status" value="1"/>
</dbReference>
<keyword evidence="11" id="KW-1185">Reference proteome</keyword>
<gene>
    <name evidence="7" type="primary">rpsD</name>
    <name evidence="10" type="ordered locus">Tnap_1336</name>
</gene>
<evidence type="ECO:0000256" key="1">
    <source>
        <dbReference type="ARBA" id="ARBA00007465"/>
    </source>
</evidence>